<dbReference type="PANTHER" id="PTHR46148:SF52">
    <property type="entry name" value="OS04G0603800 PROTEIN"/>
    <property type="match status" value="1"/>
</dbReference>
<dbReference type="InterPro" id="IPR023780">
    <property type="entry name" value="Chromo_domain"/>
</dbReference>
<sequence>CAASVWLSSKDILLKATSRKLSLSFIGPFKILDVPTPSTVRLELPRSLKVHPVFHVSLLKPAVSSPLCPTPVPPPPARFYKGGLVYTVCRILDSRPRGRGRQCLVDWEGCGPEERSWLPRSFIEDLSLIRDYEYSSHFPIFQLCDFRMQLSQFSIPPGRPALLLSSRSLSWTPHLDPPWHPTYRPSFLRSPNPSKSILCTHQV</sequence>
<dbReference type="PROSITE" id="PS50013">
    <property type="entry name" value="CHROMO_2"/>
    <property type="match status" value="1"/>
</dbReference>
<feature type="domain" description="Chromo" evidence="2">
    <location>
        <begin position="86"/>
        <end position="133"/>
    </location>
</feature>
<evidence type="ECO:0000256" key="1">
    <source>
        <dbReference type="ARBA" id="ARBA00004123"/>
    </source>
</evidence>
<dbReference type="Gene3D" id="2.40.50.40">
    <property type="match status" value="1"/>
</dbReference>
<organism evidence="3 4">
    <name type="scientific">Nothobranchius furzeri</name>
    <name type="common">Turquoise killifish</name>
    <dbReference type="NCBI Taxonomy" id="105023"/>
    <lineage>
        <taxon>Eukaryota</taxon>
        <taxon>Metazoa</taxon>
        <taxon>Chordata</taxon>
        <taxon>Craniata</taxon>
        <taxon>Vertebrata</taxon>
        <taxon>Euteleostomi</taxon>
        <taxon>Actinopterygii</taxon>
        <taxon>Neopterygii</taxon>
        <taxon>Teleostei</taxon>
        <taxon>Neoteleostei</taxon>
        <taxon>Acanthomorphata</taxon>
        <taxon>Ovalentaria</taxon>
        <taxon>Atherinomorphae</taxon>
        <taxon>Cyprinodontiformes</taxon>
        <taxon>Nothobranchiidae</taxon>
        <taxon>Nothobranchius</taxon>
    </lineage>
</organism>
<dbReference type="AlphaFoldDB" id="A0A8C6LE78"/>
<dbReference type="Proteomes" id="UP000694548">
    <property type="component" value="Unassembled WGS sequence"/>
</dbReference>
<dbReference type="InterPro" id="IPR000953">
    <property type="entry name" value="Chromo/chromo_shadow_dom"/>
</dbReference>
<reference evidence="3" key="1">
    <citation type="submission" date="2025-08" db="UniProtKB">
        <authorList>
            <consortium name="Ensembl"/>
        </authorList>
    </citation>
    <scope>IDENTIFICATION</scope>
</reference>
<evidence type="ECO:0000313" key="3">
    <source>
        <dbReference type="Ensembl" id="ENSNFUP00015019026.1"/>
    </source>
</evidence>
<dbReference type="Ensembl" id="ENSNFUT00015019917.1">
    <property type="protein sequence ID" value="ENSNFUP00015019026.1"/>
    <property type="gene ID" value="ENSNFUG00015009157.1"/>
</dbReference>
<comment type="subcellular location">
    <subcellularLocation>
        <location evidence="1">Nucleus</location>
    </subcellularLocation>
</comment>
<dbReference type="Pfam" id="PF00385">
    <property type="entry name" value="Chromo"/>
    <property type="match status" value="1"/>
</dbReference>
<dbReference type="GO" id="GO:0005634">
    <property type="term" value="C:nucleus"/>
    <property type="evidence" value="ECO:0007669"/>
    <property type="project" value="UniProtKB-SubCell"/>
</dbReference>
<evidence type="ECO:0000259" key="2">
    <source>
        <dbReference type="PROSITE" id="PS50013"/>
    </source>
</evidence>
<dbReference type="InterPro" id="IPR056924">
    <property type="entry name" value="SH3_Tf2-1"/>
</dbReference>
<evidence type="ECO:0000313" key="4">
    <source>
        <dbReference type="Proteomes" id="UP000694548"/>
    </source>
</evidence>
<proteinExistence type="predicted"/>
<dbReference type="SUPFAM" id="SSF54160">
    <property type="entry name" value="Chromo domain-like"/>
    <property type="match status" value="1"/>
</dbReference>
<accession>A0A8C6LE78</accession>
<dbReference type="GeneTree" id="ENSGT01120000272038"/>
<dbReference type="InterPro" id="IPR016197">
    <property type="entry name" value="Chromo-like_dom_sf"/>
</dbReference>
<name>A0A8C6LE78_NOTFU</name>
<dbReference type="Pfam" id="PF24626">
    <property type="entry name" value="SH3_Tf2-1"/>
    <property type="match status" value="1"/>
</dbReference>
<reference evidence="3" key="2">
    <citation type="submission" date="2025-09" db="UniProtKB">
        <authorList>
            <consortium name="Ensembl"/>
        </authorList>
    </citation>
    <scope>IDENTIFICATION</scope>
</reference>
<keyword evidence="4" id="KW-1185">Reference proteome</keyword>
<dbReference type="PANTHER" id="PTHR46148">
    <property type="entry name" value="CHROMO DOMAIN-CONTAINING PROTEIN"/>
    <property type="match status" value="1"/>
</dbReference>
<protein>
    <recommendedName>
        <fullName evidence="2">Chromo domain-containing protein</fullName>
    </recommendedName>
</protein>